<comment type="caution">
    <text evidence="1">The sequence shown here is derived from an EMBL/GenBank/DDBJ whole genome shotgun (WGS) entry which is preliminary data.</text>
</comment>
<reference evidence="1 2" key="1">
    <citation type="submission" date="2019-05" db="EMBL/GenBank/DDBJ databases">
        <title>Another draft genome of Portunus trituberculatus and its Hox gene families provides insights of decapod evolution.</title>
        <authorList>
            <person name="Jeong J.-H."/>
            <person name="Song I."/>
            <person name="Kim S."/>
            <person name="Choi T."/>
            <person name="Kim D."/>
            <person name="Ryu S."/>
            <person name="Kim W."/>
        </authorList>
    </citation>
    <scope>NUCLEOTIDE SEQUENCE [LARGE SCALE GENOMIC DNA]</scope>
    <source>
        <tissue evidence="1">Muscle</tissue>
    </source>
</reference>
<evidence type="ECO:0000313" key="2">
    <source>
        <dbReference type="Proteomes" id="UP000324222"/>
    </source>
</evidence>
<dbReference type="EMBL" id="VSRR010048711">
    <property type="protein sequence ID" value="MPC78544.1"/>
    <property type="molecule type" value="Genomic_DNA"/>
</dbReference>
<evidence type="ECO:0000313" key="1">
    <source>
        <dbReference type="EMBL" id="MPC78544.1"/>
    </source>
</evidence>
<sequence length="58" mass="6482">MITRKSWRRNGSSGMNVVLRCGLGGRVRRLKRCLTETPTLPTVMECAGWSSGRRSSLD</sequence>
<keyword evidence="2" id="KW-1185">Reference proteome</keyword>
<organism evidence="1 2">
    <name type="scientific">Portunus trituberculatus</name>
    <name type="common">Swimming crab</name>
    <name type="synonym">Neptunus trituberculatus</name>
    <dbReference type="NCBI Taxonomy" id="210409"/>
    <lineage>
        <taxon>Eukaryota</taxon>
        <taxon>Metazoa</taxon>
        <taxon>Ecdysozoa</taxon>
        <taxon>Arthropoda</taxon>
        <taxon>Crustacea</taxon>
        <taxon>Multicrustacea</taxon>
        <taxon>Malacostraca</taxon>
        <taxon>Eumalacostraca</taxon>
        <taxon>Eucarida</taxon>
        <taxon>Decapoda</taxon>
        <taxon>Pleocyemata</taxon>
        <taxon>Brachyura</taxon>
        <taxon>Eubrachyura</taxon>
        <taxon>Portunoidea</taxon>
        <taxon>Portunidae</taxon>
        <taxon>Portuninae</taxon>
        <taxon>Portunus</taxon>
    </lineage>
</organism>
<dbReference type="AlphaFoldDB" id="A0A5B7ICZ9"/>
<proteinExistence type="predicted"/>
<gene>
    <name evidence="1" type="ORF">E2C01_073032</name>
</gene>
<dbReference type="Proteomes" id="UP000324222">
    <property type="component" value="Unassembled WGS sequence"/>
</dbReference>
<accession>A0A5B7ICZ9</accession>
<name>A0A5B7ICZ9_PORTR</name>
<protein>
    <submittedName>
        <fullName evidence="1">Uncharacterized protein</fullName>
    </submittedName>
</protein>